<reference evidence="5 6" key="1">
    <citation type="submission" date="2016-12" db="EMBL/GenBank/DDBJ databases">
        <authorList>
            <person name="Song W.-J."/>
            <person name="Kurnit D.M."/>
        </authorList>
    </citation>
    <scope>NUCLEOTIDE SEQUENCE [LARGE SCALE GENOMIC DNA]</scope>
    <source>
        <strain evidence="5 6">STM7296</strain>
    </source>
</reference>
<name>A0A1N7S565_9BURK</name>
<evidence type="ECO:0000256" key="3">
    <source>
        <dbReference type="ARBA" id="ARBA00022989"/>
    </source>
</evidence>
<dbReference type="Proteomes" id="UP000187012">
    <property type="component" value="Unassembled WGS sequence"/>
</dbReference>
<evidence type="ECO:0000313" key="6">
    <source>
        <dbReference type="Proteomes" id="UP000187012"/>
    </source>
</evidence>
<organism evidence="5 6">
    <name type="scientific">Paraburkholderia ribeironis</name>
    <dbReference type="NCBI Taxonomy" id="1247936"/>
    <lineage>
        <taxon>Bacteria</taxon>
        <taxon>Pseudomonadati</taxon>
        <taxon>Pseudomonadota</taxon>
        <taxon>Betaproteobacteria</taxon>
        <taxon>Burkholderiales</taxon>
        <taxon>Burkholderiaceae</taxon>
        <taxon>Paraburkholderia</taxon>
    </lineage>
</organism>
<evidence type="ECO:0000256" key="2">
    <source>
        <dbReference type="ARBA" id="ARBA00022692"/>
    </source>
</evidence>
<keyword evidence="4" id="KW-0472">Membrane</keyword>
<keyword evidence="6" id="KW-1185">Reference proteome</keyword>
<dbReference type="InterPro" id="IPR007300">
    <property type="entry name" value="CidB/LrgB"/>
</dbReference>
<dbReference type="GO" id="GO:0016020">
    <property type="term" value="C:membrane"/>
    <property type="evidence" value="ECO:0007669"/>
    <property type="project" value="UniProtKB-SubCell"/>
</dbReference>
<dbReference type="AlphaFoldDB" id="A0A1N7S565"/>
<protein>
    <submittedName>
        <fullName evidence="5">Uncharacterized protein</fullName>
    </submittedName>
</protein>
<keyword evidence="3" id="KW-1133">Transmembrane helix</keyword>
<comment type="subcellular location">
    <subcellularLocation>
        <location evidence="1">Membrane</location>
        <topology evidence="1">Multi-pass membrane protein</topology>
    </subcellularLocation>
</comment>
<evidence type="ECO:0000256" key="4">
    <source>
        <dbReference type="ARBA" id="ARBA00023136"/>
    </source>
</evidence>
<accession>A0A1N7S565</accession>
<gene>
    <name evidence="5" type="ORF">BN2475_370087</name>
</gene>
<evidence type="ECO:0000313" key="5">
    <source>
        <dbReference type="EMBL" id="SIT42551.1"/>
    </source>
</evidence>
<sequence length="92" mass="9694">MAGIVVAVGGSLMLAQLLRLSSELQRSLMARSVSAPFACAVSGLIYAPNDLTRAGVRRSVHTPNPVAHFRTADAKNRIRSTVLTVGPAHFAP</sequence>
<keyword evidence="2" id="KW-0812">Transmembrane</keyword>
<dbReference type="EMBL" id="CYGX02000037">
    <property type="protein sequence ID" value="SIT42551.1"/>
    <property type="molecule type" value="Genomic_DNA"/>
</dbReference>
<dbReference type="STRING" id="1247936.BN2475_370087"/>
<evidence type="ECO:0000256" key="1">
    <source>
        <dbReference type="ARBA" id="ARBA00004141"/>
    </source>
</evidence>
<dbReference type="Pfam" id="PF04172">
    <property type="entry name" value="LrgB"/>
    <property type="match status" value="1"/>
</dbReference>
<proteinExistence type="predicted"/>